<evidence type="ECO:0000256" key="6">
    <source>
        <dbReference type="SAM" id="Phobius"/>
    </source>
</evidence>
<gene>
    <name evidence="7" type="ordered locus">Marpi_0704</name>
</gene>
<dbReference type="OrthoDB" id="9810654at2"/>
<dbReference type="NCBIfam" id="TIGR00374">
    <property type="entry name" value="flippase-like domain"/>
    <property type="match status" value="1"/>
</dbReference>
<protein>
    <recommendedName>
        <fullName evidence="9">Integral membrane protein</fullName>
    </recommendedName>
</protein>
<feature type="transmembrane region" description="Helical" evidence="6">
    <location>
        <begin position="299"/>
        <end position="320"/>
    </location>
</feature>
<evidence type="ECO:0000256" key="5">
    <source>
        <dbReference type="ARBA" id="ARBA00023136"/>
    </source>
</evidence>
<feature type="transmembrane region" description="Helical" evidence="6">
    <location>
        <begin position="7"/>
        <end position="29"/>
    </location>
</feature>
<evidence type="ECO:0000313" key="8">
    <source>
        <dbReference type="Proteomes" id="UP000007161"/>
    </source>
</evidence>
<dbReference type="eggNOG" id="COG0392">
    <property type="taxonomic scope" value="Bacteria"/>
</dbReference>
<name>H2J6F7_MARPK</name>
<dbReference type="RefSeq" id="WP_014296214.1">
    <property type="nucleotide sequence ID" value="NC_016751.1"/>
</dbReference>
<reference evidence="8" key="2">
    <citation type="submission" date="2012-01" db="EMBL/GenBank/DDBJ databases">
        <title>Complete sequence of chromosome of Marinitoga piezophila KA3.</title>
        <authorList>
            <person name="Lucas S."/>
            <person name="Han J."/>
            <person name="Lapidus A."/>
            <person name="Cheng J.-F."/>
            <person name="Goodwin L."/>
            <person name="Pitluck S."/>
            <person name="Peters L."/>
            <person name="Mikhailova N."/>
            <person name="Teshima H."/>
            <person name="Detter J.C."/>
            <person name="Han C."/>
            <person name="Tapia R."/>
            <person name="Land M."/>
            <person name="Hauser L."/>
            <person name="Kyrpides N."/>
            <person name="Ivanova N."/>
            <person name="Pagani I."/>
            <person name="Jebbar M."/>
            <person name="Vannier P."/>
            <person name="Oger P."/>
            <person name="Cario A."/>
            <person name="Bartlett D."/>
            <person name="Noll K.M."/>
            <person name="Woyke T."/>
        </authorList>
    </citation>
    <scope>NUCLEOTIDE SEQUENCE [LARGE SCALE GENOMIC DNA]</scope>
    <source>
        <strain evidence="8">DSM 14283 / JCM 11233 / KA3</strain>
    </source>
</reference>
<feature type="transmembrane region" description="Helical" evidence="6">
    <location>
        <begin position="35"/>
        <end position="56"/>
    </location>
</feature>
<keyword evidence="3 6" id="KW-0812">Transmembrane</keyword>
<feature type="transmembrane region" description="Helical" evidence="6">
    <location>
        <begin position="145"/>
        <end position="168"/>
    </location>
</feature>
<comment type="subcellular location">
    <subcellularLocation>
        <location evidence="1">Cell membrane</location>
        <topology evidence="1">Multi-pass membrane protein</topology>
    </subcellularLocation>
</comment>
<dbReference type="HOGENOM" id="CLU_039146_0_0_0"/>
<feature type="transmembrane region" description="Helical" evidence="6">
    <location>
        <begin position="120"/>
        <end position="139"/>
    </location>
</feature>
<reference evidence="7 8" key="1">
    <citation type="journal article" date="2012" name="J. Bacteriol.">
        <title>Complete Genome Sequence of the Thermophilic, Piezophilic, Heterotrophic Bacterium Marinitoga piezophila KA3.</title>
        <authorList>
            <person name="Lucas S."/>
            <person name="Han J."/>
            <person name="Lapidus A."/>
            <person name="Cheng J.F."/>
            <person name="Goodwin L.A."/>
            <person name="Pitluck S."/>
            <person name="Peters L."/>
            <person name="Mikhailova N."/>
            <person name="Teshima H."/>
            <person name="Detter J.C."/>
            <person name="Han C."/>
            <person name="Tapia R."/>
            <person name="Land M."/>
            <person name="Hauser L."/>
            <person name="Kyrpides N.C."/>
            <person name="Ivanova N."/>
            <person name="Pagani I."/>
            <person name="Vannier P."/>
            <person name="Oger P."/>
            <person name="Bartlett D.H."/>
            <person name="Noll K.M."/>
            <person name="Woyke T."/>
            <person name="Jebbar M."/>
        </authorList>
    </citation>
    <scope>NUCLEOTIDE SEQUENCE [LARGE SCALE GENOMIC DNA]</scope>
    <source>
        <strain evidence="8">DSM 14283 / JCM 11233 / KA3</strain>
    </source>
</reference>
<dbReference type="Pfam" id="PF03706">
    <property type="entry name" value="LPG_synthase_TM"/>
    <property type="match status" value="1"/>
</dbReference>
<dbReference type="Proteomes" id="UP000007161">
    <property type="component" value="Chromosome"/>
</dbReference>
<evidence type="ECO:0000256" key="3">
    <source>
        <dbReference type="ARBA" id="ARBA00022692"/>
    </source>
</evidence>
<dbReference type="GO" id="GO:0005886">
    <property type="term" value="C:plasma membrane"/>
    <property type="evidence" value="ECO:0007669"/>
    <property type="project" value="UniProtKB-SubCell"/>
</dbReference>
<keyword evidence="4 6" id="KW-1133">Transmembrane helix</keyword>
<keyword evidence="2" id="KW-1003">Cell membrane</keyword>
<dbReference type="AlphaFoldDB" id="H2J6F7"/>
<dbReference type="InterPro" id="IPR022791">
    <property type="entry name" value="L-PG_synthase/AglD"/>
</dbReference>
<evidence type="ECO:0000256" key="4">
    <source>
        <dbReference type="ARBA" id="ARBA00022989"/>
    </source>
</evidence>
<dbReference type="EMBL" id="CP003257">
    <property type="protein sequence ID" value="AEX85142.1"/>
    <property type="molecule type" value="Genomic_DNA"/>
</dbReference>
<dbReference type="KEGG" id="mpz:Marpi_0704"/>
<keyword evidence="5 6" id="KW-0472">Membrane</keyword>
<proteinExistence type="predicted"/>
<evidence type="ECO:0000256" key="2">
    <source>
        <dbReference type="ARBA" id="ARBA00022475"/>
    </source>
</evidence>
<dbReference type="PANTHER" id="PTHR37693">
    <property type="entry name" value="PHOSPHATIDYLGLYCEROL LYSYLTRANSFERASE"/>
    <property type="match status" value="1"/>
</dbReference>
<accession>H2J6F7</accession>
<evidence type="ECO:0000256" key="1">
    <source>
        <dbReference type="ARBA" id="ARBA00004651"/>
    </source>
</evidence>
<feature type="transmembrane region" description="Helical" evidence="6">
    <location>
        <begin position="221"/>
        <end position="243"/>
    </location>
</feature>
<dbReference type="STRING" id="443254.Marpi_0704"/>
<sequence length="334" mass="38056">MKKYLYGFLFAFITSITLYILISGFTGFYENIKAFAFFNWKFLLIALLVIILKWFIESFIIKILLKDISIKHALNFTLIGQFYSYLTPFYTGGQPIQILYISRFGIDPARATAIILFKTFLFQIILASFGVFSTIYSILYLNIDVIIASIIGTLLNLLAVFLIIFYIINQNASIKTTLYFANLLKKIGLLKNPEKYIDTIIEKVKTFILIFKEEAKNFKKITLIVFLSILQFSCSFMVLPIILQGYGINISLNTISRSIITQISSSIIPTPGTAGGAEGIFLLLFKDILNIHKLNATIVLWRFSIYYFVLLIGGIVVLLNHKNSIMKKIKKPAE</sequence>
<evidence type="ECO:0008006" key="9">
    <source>
        <dbReference type="Google" id="ProtNLM"/>
    </source>
</evidence>
<dbReference type="PANTHER" id="PTHR37693:SF1">
    <property type="entry name" value="INTEGRAL MEMBRANE PROTEIN"/>
    <property type="match status" value="1"/>
</dbReference>
<keyword evidence="8" id="KW-1185">Reference proteome</keyword>
<evidence type="ECO:0000313" key="7">
    <source>
        <dbReference type="EMBL" id="AEX85142.1"/>
    </source>
</evidence>
<organism evidence="7 8">
    <name type="scientific">Marinitoga piezophila (strain DSM 14283 / JCM 11233 / KA3)</name>
    <dbReference type="NCBI Taxonomy" id="443254"/>
    <lineage>
        <taxon>Bacteria</taxon>
        <taxon>Thermotogati</taxon>
        <taxon>Thermotogota</taxon>
        <taxon>Thermotogae</taxon>
        <taxon>Petrotogales</taxon>
        <taxon>Petrotogaceae</taxon>
        <taxon>Marinitoga</taxon>
    </lineage>
</organism>